<proteinExistence type="predicted"/>
<evidence type="ECO:0008006" key="4">
    <source>
        <dbReference type="Google" id="ProtNLM"/>
    </source>
</evidence>
<dbReference type="InterPro" id="IPR007922">
    <property type="entry name" value="DciA-like"/>
</dbReference>
<dbReference type="RefSeq" id="WP_133222766.1">
    <property type="nucleotide sequence ID" value="NZ_NRSG01000309.1"/>
</dbReference>
<evidence type="ECO:0000313" key="3">
    <source>
        <dbReference type="Proteomes" id="UP000697995"/>
    </source>
</evidence>
<feature type="region of interest" description="Disordered" evidence="1">
    <location>
        <begin position="1"/>
        <end position="38"/>
    </location>
</feature>
<dbReference type="EMBL" id="NRSG01000309">
    <property type="protein sequence ID" value="MBK1661472.1"/>
    <property type="molecule type" value="Genomic_DNA"/>
</dbReference>
<accession>A0ABS1D5V1</accession>
<sequence length="180" mass="18596">MAQDSDAPDHRIPGAPAPGSPPRGEAAPGRFGAARHPYGPRPLGALIPGLTRPVFRKKSPAGAQLMADWAEVVGPALAAATTPRRLSGGTLTIACAGPVAMELTHLAPQLLARINGHLGRVLVERLRFVQQAQAGGAPVARGAPDAPLPPQVEQAVAAVPGEELRAALAKLGQRVYRNRP</sequence>
<dbReference type="PANTHER" id="PTHR36456">
    <property type="entry name" value="UPF0232 PROTEIN SCO3875"/>
    <property type="match status" value="1"/>
</dbReference>
<comment type="caution">
    <text evidence="2">The sequence shown here is derived from an EMBL/GenBank/DDBJ whole genome shotgun (WGS) entry which is preliminary data.</text>
</comment>
<dbReference type="PANTHER" id="PTHR36456:SF1">
    <property type="entry name" value="UPF0232 PROTEIN SCO3875"/>
    <property type="match status" value="1"/>
</dbReference>
<gene>
    <name evidence="2" type="ORF">CKO45_25010</name>
</gene>
<dbReference type="InterPro" id="IPR010593">
    <property type="entry name" value="DUF1159"/>
</dbReference>
<dbReference type="Pfam" id="PF05258">
    <property type="entry name" value="DciA"/>
    <property type="match status" value="1"/>
</dbReference>
<dbReference type="Proteomes" id="UP000697995">
    <property type="component" value="Unassembled WGS sequence"/>
</dbReference>
<protein>
    <recommendedName>
        <fullName evidence="4">DUF721 domain-containing protein</fullName>
    </recommendedName>
</protein>
<keyword evidence="3" id="KW-1185">Reference proteome</keyword>
<evidence type="ECO:0000313" key="2">
    <source>
        <dbReference type="EMBL" id="MBK1661472.1"/>
    </source>
</evidence>
<name>A0ABS1D5V1_9PROT</name>
<reference evidence="2 3" key="1">
    <citation type="journal article" date="2020" name="Microorganisms">
        <title>Osmotic Adaptation and Compatible Solute Biosynthesis of Phototrophic Bacteria as Revealed from Genome Analyses.</title>
        <authorList>
            <person name="Imhoff J.F."/>
            <person name="Rahn T."/>
            <person name="Kunzel S."/>
            <person name="Keller A."/>
            <person name="Neulinger S.C."/>
        </authorList>
    </citation>
    <scope>NUCLEOTIDE SEQUENCE [LARGE SCALE GENOMIC DNA]</scope>
    <source>
        <strain evidence="2 3">DSM 15382</strain>
    </source>
</reference>
<dbReference type="PIRSF" id="PIRSF032064">
    <property type="entry name" value="UCP032064"/>
    <property type="match status" value="1"/>
</dbReference>
<organism evidence="2 3">
    <name type="scientific">Paracraurococcus ruber</name>
    <dbReference type="NCBI Taxonomy" id="77675"/>
    <lineage>
        <taxon>Bacteria</taxon>
        <taxon>Pseudomonadati</taxon>
        <taxon>Pseudomonadota</taxon>
        <taxon>Alphaproteobacteria</taxon>
        <taxon>Acetobacterales</taxon>
        <taxon>Roseomonadaceae</taxon>
        <taxon>Paracraurococcus</taxon>
    </lineage>
</organism>
<evidence type="ECO:0000256" key="1">
    <source>
        <dbReference type="SAM" id="MobiDB-lite"/>
    </source>
</evidence>